<dbReference type="AlphaFoldDB" id="A0A8D8PPD0"/>
<evidence type="ECO:0000313" key="2">
    <source>
        <dbReference type="EMBL" id="CAG6609144.1"/>
    </source>
</evidence>
<reference evidence="2" key="1">
    <citation type="submission" date="2021-05" db="EMBL/GenBank/DDBJ databases">
        <authorList>
            <person name="Alioto T."/>
            <person name="Alioto T."/>
            <person name="Gomez Garrido J."/>
        </authorList>
    </citation>
    <scope>NUCLEOTIDE SEQUENCE</scope>
</reference>
<organism evidence="2">
    <name type="scientific">Cacopsylla melanoneura</name>
    <dbReference type="NCBI Taxonomy" id="428564"/>
    <lineage>
        <taxon>Eukaryota</taxon>
        <taxon>Metazoa</taxon>
        <taxon>Ecdysozoa</taxon>
        <taxon>Arthropoda</taxon>
        <taxon>Hexapoda</taxon>
        <taxon>Insecta</taxon>
        <taxon>Pterygota</taxon>
        <taxon>Neoptera</taxon>
        <taxon>Paraneoptera</taxon>
        <taxon>Hemiptera</taxon>
        <taxon>Sternorrhyncha</taxon>
        <taxon>Psylloidea</taxon>
        <taxon>Psyllidae</taxon>
        <taxon>Psyllinae</taxon>
        <taxon>Cacopsylla</taxon>
    </lineage>
</organism>
<sequence length="109" mass="12726">MHTSLDTLLARFTVFQAKLNCFSRKRDVAHSLRPVSRKRDGSHSLKPVSRKRDVSHRELTHPNLNHPMQDITCERSPFRLKTCHHFAGTLHFSIKFTQIFLNSLFLNIC</sequence>
<accession>A0A8D8PPD0</accession>
<feature type="region of interest" description="Disordered" evidence="1">
    <location>
        <begin position="33"/>
        <end position="55"/>
    </location>
</feature>
<dbReference type="EMBL" id="HBUF01014188">
    <property type="protein sequence ID" value="CAG6609144.1"/>
    <property type="molecule type" value="Transcribed_RNA"/>
</dbReference>
<name>A0A8D8PPD0_9HEMI</name>
<evidence type="ECO:0000256" key="1">
    <source>
        <dbReference type="SAM" id="MobiDB-lite"/>
    </source>
</evidence>
<proteinExistence type="predicted"/>
<protein>
    <submittedName>
        <fullName evidence="2">Uncharacterized protein</fullName>
    </submittedName>
</protein>